<gene>
    <name evidence="2" type="ORF">SAMN05216215_108420</name>
</gene>
<feature type="transmembrane region" description="Helical" evidence="1">
    <location>
        <begin position="49"/>
        <end position="80"/>
    </location>
</feature>
<organism evidence="2 3">
    <name type="scientific">Saccharopolyspora shandongensis</name>
    <dbReference type="NCBI Taxonomy" id="418495"/>
    <lineage>
        <taxon>Bacteria</taxon>
        <taxon>Bacillati</taxon>
        <taxon>Actinomycetota</taxon>
        <taxon>Actinomycetes</taxon>
        <taxon>Pseudonocardiales</taxon>
        <taxon>Pseudonocardiaceae</taxon>
        <taxon>Saccharopolyspora</taxon>
    </lineage>
</organism>
<dbReference type="STRING" id="418495.SAMN05216215_108420"/>
<evidence type="ECO:0000256" key="1">
    <source>
        <dbReference type="SAM" id="Phobius"/>
    </source>
</evidence>
<protein>
    <submittedName>
        <fullName evidence="2">Uncharacterized protein</fullName>
    </submittedName>
</protein>
<dbReference type="Proteomes" id="UP000199529">
    <property type="component" value="Unassembled WGS sequence"/>
</dbReference>
<evidence type="ECO:0000313" key="2">
    <source>
        <dbReference type="EMBL" id="SDZ50085.1"/>
    </source>
</evidence>
<sequence length="110" mass="11565">MASALLLGAAAADVVNTAQLVTIPTTLFRVVYLGCTAADTRVLSGPIRIAAASACLAVLVVLAFSCWALLIALLIWLVAYARRFAEDTRRPGGAMGIRADPAPLDEYSCR</sequence>
<reference evidence="3" key="1">
    <citation type="submission" date="2016-10" db="EMBL/GenBank/DDBJ databases">
        <authorList>
            <person name="Varghese N."/>
            <person name="Submissions S."/>
        </authorList>
    </citation>
    <scope>NUCLEOTIDE SEQUENCE [LARGE SCALE GENOMIC DNA]</scope>
    <source>
        <strain evidence="3">CGMCC 4.3530</strain>
    </source>
</reference>
<dbReference type="AlphaFoldDB" id="A0A1H3TKA2"/>
<dbReference type="EMBL" id="FNOK01000084">
    <property type="protein sequence ID" value="SDZ50085.1"/>
    <property type="molecule type" value="Genomic_DNA"/>
</dbReference>
<accession>A0A1H3TKA2</accession>
<keyword evidence="1" id="KW-0812">Transmembrane</keyword>
<keyword evidence="1" id="KW-0472">Membrane</keyword>
<keyword evidence="1" id="KW-1133">Transmembrane helix</keyword>
<name>A0A1H3TKA2_9PSEU</name>
<proteinExistence type="predicted"/>
<keyword evidence="3" id="KW-1185">Reference proteome</keyword>
<evidence type="ECO:0000313" key="3">
    <source>
        <dbReference type="Proteomes" id="UP000199529"/>
    </source>
</evidence>